<dbReference type="InterPro" id="IPR022998">
    <property type="entry name" value="ThiamineP_synth_TenI"/>
</dbReference>
<name>A0AAW6QAF5_9PAST</name>
<reference evidence="14" key="1">
    <citation type="submission" date="2023-03" db="EMBL/GenBank/DDBJ databases">
        <title>Classification of Bisgaard taxon 6 and taxon 10 as Exercitatus varius gen. nov., spec. nov.</title>
        <authorList>
            <person name="Christensen H."/>
        </authorList>
    </citation>
    <scope>NUCLEOTIDE SEQUENCE</scope>
    <source>
        <strain evidence="14">86116</strain>
    </source>
</reference>
<dbReference type="InterPro" id="IPR013785">
    <property type="entry name" value="Aldolase_TIM"/>
</dbReference>
<dbReference type="PANTHER" id="PTHR20857">
    <property type="entry name" value="THIAMINE-PHOSPHATE PYROPHOSPHORYLASE"/>
    <property type="match status" value="1"/>
</dbReference>
<dbReference type="Proteomes" id="UP001214976">
    <property type="component" value="Unassembled WGS sequence"/>
</dbReference>
<dbReference type="EC" id="2.5.1.3" evidence="10"/>
<evidence type="ECO:0000256" key="7">
    <source>
        <dbReference type="ARBA" id="ARBA00047334"/>
    </source>
</evidence>
<feature type="binding site" evidence="10">
    <location>
        <position position="103"/>
    </location>
    <ligand>
        <name>Mg(2+)</name>
        <dbReference type="ChEBI" id="CHEBI:18420"/>
    </ligand>
</feature>
<evidence type="ECO:0000256" key="6">
    <source>
        <dbReference type="ARBA" id="ARBA00022977"/>
    </source>
</evidence>
<dbReference type="InterPro" id="IPR034291">
    <property type="entry name" value="TMP_synthase"/>
</dbReference>
<dbReference type="FunFam" id="3.20.20.70:FF:000096">
    <property type="entry name" value="Thiamine-phosphate synthase"/>
    <property type="match status" value="1"/>
</dbReference>
<dbReference type="RefSeq" id="WP_317477479.1">
    <property type="nucleotide sequence ID" value="NZ_JARQTW010000012.1"/>
</dbReference>
<comment type="catalytic activity">
    <reaction evidence="9 10 11">
        <text>2-[(2R,5Z)-2-carboxy-4-methylthiazol-5(2H)-ylidene]ethyl phosphate + 4-amino-2-methyl-5-(diphosphooxymethyl)pyrimidine + 2 H(+) = thiamine phosphate + CO2 + diphosphate</text>
        <dbReference type="Rhea" id="RHEA:47844"/>
        <dbReference type="ChEBI" id="CHEBI:15378"/>
        <dbReference type="ChEBI" id="CHEBI:16526"/>
        <dbReference type="ChEBI" id="CHEBI:33019"/>
        <dbReference type="ChEBI" id="CHEBI:37575"/>
        <dbReference type="ChEBI" id="CHEBI:57841"/>
        <dbReference type="ChEBI" id="CHEBI:62899"/>
        <dbReference type="EC" id="2.5.1.3"/>
    </reaction>
</comment>
<protein>
    <recommendedName>
        <fullName evidence="10">Thiamine-phosphate synthase</fullName>
        <shortName evidence="10">TP synthase</shortName>
        <shortName evidence="10">TPS</shortName>
        <ecNumber evidence="10">2.5.1.3</ecNumber>
    </recommendedName>
    <alternativeName>
        <fullName evidence="10">Thiamine-phosphate pyrophosphorylase</fullName>
        <shortName evidence="10">TMP pyrophosphorylase</shortName>
        <shortName evidence="10">TMP-PPase</shortName>
    </alternativeName>
</protein>
<dbReference type="Pfam" id="PF02581">
    <property type="entry name" value="TMP-TENI"/>
    <property type="match status" value="1"/>
</dbReference>
<comment type="catalytic activity">
    <reaction evidence="8 10 11">
        <text>2-(2-carboxy-4-methylthiazol-5-yl)ethyl phosphate + 4-amino-2-methyl-5-(diphosphooxymethyl)pyrimidine + 2 H(+) = thiamine phosphate + CO2 + diphosphate</text>
        <dbReference type="Rhea" id="RHEA:47848"/>
        <dbReference type="ChEBI" id="CHEBI:15378"/>
        <dbReference type="ChEBI" id="CHEBI:16526"/>
        <dbReference type="ChEBI" id="CHEBI:33019"/>
        <dbReference type="ChEBI" id="CHEBI:37575"/>
        <dbReference type="ChEBI" id="CHEBI:57841"/>
        <dbReference type="ChEBI" id="CHEBI:62890"/>
        <dbReference type="EC" id="2.5.1.3"/>
    </reaction>
</comment>
<dbReference type="AlphaFoldDB" id="A0AAW6QAF5"/>
<feature type="binding site" evidence="10">
    <location>
        <begin position="201"/>
        <end position="202"/>
    </location>
    <ligand>
        <name>2-[(2R,5Z)-2-carboxy-4-methylthiazol-5(2H)-ylidene]ethyl phosphate</name>
        <dbReference type="ChEBI" id="CHEBI:62899"/>
    </ligand>
</feature>
<feature type="binding site" evidence="10">
    <location>
        <begin position="46"/>
        <end position="50"/>
    </location>
    <ligand>
        <name>4-amino-2-methyl-5-(diphosphooxymethyl)pyrimidine</name>
        <dbReference type="ChEBI" id="CHEBI:57841"/>
    </ligand>
</feature>
<dbReference type="GO" id="GO:0004789">
    <property type="term" value="F:thiamine-phosphate diphosphorylase activity"/>
    <property type="evidence" value="ECO:0007669"/>
    <property type="project" value="UniProtKB-UniRule"/>
</dbReference>
<comment type="catalytic activity">
    <reaction evidence="7 10 11">
        <text>4-methyl-5-(2-phosphooxyethyl)-thiazole + 4-amino-2-methyl-5-(diphosphooxymethyl)pyrimidine + H(+) = thiamine phosphate + diphosphate</text>
        <dbReference type="Rhea" id="RHEA:22328"/>
        <dbReference type="ChEBI" id="CHEBI:15378"/>
        <dbReference type="ChEBI" id="CHEBI:33019"/>
        <dbReference type="ChEBI" id="CHEBI:37575"/>
        <dbReference type="ChEBI" id="CHEBI:57841"/>
        <dbReference type="ChEBI" id="CHEBI:58296"/>
        <dbReference type="EC" id="2.5.1.3"/>
    </reaction>
</comment>
<dbReference type="PANTHER" id="PTHR20857:SF15">
    <property type="entry name" value="THIAMINE-PHOSPHATE SYNTHASE"/>
    <property type="match status" value="1"/>
</dbReference>
<dbReference type="InterPro" id="IPR036206">
    <property type="entry name" value="ThiamineP_synth_sf"/>
</dbReference>
<dbReference type="GO" id="GO:0000287">
    <property type="term" value="F:magnesium ion binding"/>
    <property type="evidence" value="ECO:0007669"/>
    <property type="project" value="UniProtKB-UniRule"/>
</dbReference>
<feature type="binding site" evidence="10">
    <location>
        <position position="83"/>
    </location>
    <ligand>
        <name>4-amino-2-methyl-5-(diphosphooxymethyl)pyrimidine</name>
        <dbReference type="ChEBI" id="CHEBI:57841"/>
    </ligand>
</feature>
<evidence type="ECO:0000313" key="15">
    <source>
        <dbReference type="Proteomes" id="UP001214976"/>
    </source>
</evidence>
<proteinExistence type="inferred from homology"/>
<comment type="similarity">
    <text evidence="10 11">Belongs to the thiamine-phosphate synthase family.</text>
</comment>
<feature type="binding site" evidence="10">
    <location>
        <position position="152"/>
    </location>
    <ligand>
        <name>4-amino-2-methyl-5-(diphosphooxymethyl)pyrimidine</name>
        <dbReference type="ChEBI" id="CHEBI:57841"/>
    </ligand>
</feature>
<evidence type="ECO:0000256" key="2">
    <source>
        <dbReference type="ARBA" id="ARBA00005165"/>
    </source>
</evidence>
<evidence type="ECO:0000256" key="12">
    <source>
        <dbReference type="RuleBase" id="RU004253"/>
    </source>
</evidence>
<feature type="binding site" evidence="10">
    <location>
        <position position="181"/>
    </location>
    <ligand>
        <name>2-[(2R,5Z)-2-carboxy-4-methylthiazol-5(2H)-ylidene]ethyl phosphate</name>
        <dbReference type="ChEBI" id="CHEBI:62899"/>
    </ligand>
</feature>
<evidence type="ECO:0000313" key="14">
    <source>
        <dbReference type="EMBL" id="MDG2950482.1"/>
    </source>
</evidence>
<keyword evidence="6 10" id="KW-0784">Thiamine biosynthesis</keyword>
<evidence type="ECO:0000256" key="11">
    <source>
        <dbReference type="RuleBase" id="RU003826"/>
    </source>
</evidence>
<sequence>MNNIRSMLPVYFIAGTQDCRHLTGSPAENLLNILQRALTAGITCFQFREKGINSLAQDPPLKRRLARQCQQLCRQFNVPFIINDDIELALSIQADGIHVGQQDTPVESILARAAYKPIIGLSINTLEQAMANKDRPDIDYFGIGPIFATQSKADHAPIVGLECIRQVRRVGVTKPCVAIGGINETNVSDVRDSGADGVAVISSISQSADIARTVRALALQQ</sequence>
<accession>A0AAW6QAF5</accession>
<evidence type="ECO:0000256" key="4">
    <source>
        <dbReference type="ARBA" id="ARBA00022723"/>
    </source>
</evidence>
<feature type="binding site" evidence="10">
    <location>
        <begin position="149"/>
        <end position="151"/>
    </location>
    <ligand>
        <name>2-[(2R,5Z)-2-carboxy-4-methylthiazol-5(2H)-ylidene]ethyl phosphate</name>
        <dbReference type="ChEBI" id="CHEBI:62899"/>
    </ligand>
</feature>
<evidence type="ECO:0000256" key="8">
    <source>
        <dbReference type="ARBA" id="ARBA00047851"/>
    </source>
</evidence>
<evidence type="ECO:0000256" key="10">
    <source>
        <dbReference type="HAMAP-Rule" id="MF_00097"/>
    </source>
</evidence>
<dbReference type="SUPFAM" id="SSF51391">
    <property type="entry name" value="Thiamin phosphate synthase"/>
    <property type="match status" value="1"/>
</dbReference>
<feature type="binding site" evidence="10">
    <location>
        <position position="84"/>
    </location>
    <ligand>
        <name>Mg(2+)</name>
        <dbReference type="ChEBI" id="CHEBI:18420"/>
    </ligand>
</feature>
<dbReference type="HAMAP" id="MF_00097">
    <property type="entry name" value="TMP_synthase"/>
    <property type="match status" value="1"/>
</dbReference>
<comment type="function">
    <text evidence="1 10">Condenses 4-methyl-5-(beta-hydroxyethyl)thiazole monophosphate (THZ-P) and 2-methyl-4-amino-5-hydroxymethyl pyrimidine pyrophosphate (HMP-PP) to form thiamine monophosphate (TMP).</text>
</comment>
<dbReference type="EMBL" id="JARQTW010000012">
    <property type="protein sequence ID" value="MDG2950482.1"/>
    <property type="molecule type" value="Genomic_DNA"/>
</dbReference>
<feature type="binding site" evidence="10">
    <location>
        <position position="122"/>
    </location>
    <ligand>
        <name>4-amino-2-methyl-5-(diphosphooxymethyl)pyrimidine</name>
        <dbReference type="ChEBI" id="CHEBI:57841"/>
    </ligand>
</feature>
<dbReference type="GO" id="GO:0009229">
    <property type="term" value="P:thiamine diphosphate biosynthetic process"/>
    <property type="evidence" value="ECO:0007669"/>
    <property type="project" value="UniProtKB-UniRule"/>
</dbReference>
<keyword evidence="5 10" id="KW-0460">Magnesium</keyword>
<dbReference type="GO" id="GO:0009228">
    <property type="term" value="P:thiamine biosynthetic process"/>
    <property type="evidence" value="ECO:0007669"/>
    <property type="project" value="UniProtKB-KW"/>
</dbReference>
<dbReference type="NCBIfam" id="TIGR00693">
    <property type="entry name" value="thiE"/>
    <property type="match status" value="1"/>
</dbReference>
<dbReference type="GO" id="GO:0005737">
    <property type="term" value="C:cytoplasm"/>
    <property type="evidence" value="ECO:0007669"/>
    <property type="project" value="TreeGrafter"/>
</dbReference>
<comment type="caution">
    <text evidence="14">The sequence shown here is derived from an EMBL/GenBank/DDBJ whole genome shotgun (WGS) entry which is preliminary data.</text>
</comment>
<organism evidence="14 15">
    <name type="scientific">Exercitatus varius</name>
    <dbReference type="NCBI Taxonomy" id="67857"/>
    <lineage>
        <taxon>Bacteria</taxon>
        <taxon>Pseudomonadati</taxon>
        <taxon>Pseudomonadota</taxon>
        <taxon>Gammaproteobacteria</taxon>
        <taxon>Pasteurellales</taxon>
        <taxon>Pasteurellaceae</taxon>
        <taxon>Exercitatus</taxon>
    </lineage>
</organism>
<keyword evidence="4 10" id="KW-0479">Metal-binding</keyword>
<evidence type="ECO:0000256" key="5">
    <source>
        <dbReference type="ARBA" id="ARBA00022842"/>
    </source>
</evidence>
<feature type="domain" description="Thiamine phosphate synthase/TenI" evidence="13">
    <location>
        <begin position="10"/>
        <end position="204"/>
    </location>
</feature>
<dbReference type="Gene3D" id="3.20.20.70">
    <property type="entry name" value="Aldolase class I"/>
    <property type="match status" value="1"/>
</dbReference>
<evidence type="ECO:0000259" key="13">
    <source>
        <dbReference type="Pfam" id="PF02581"/>
    </source>
</evidence>
<evidence type="ECO:0000256" key="3">
    <source>
        <dbReference type="ARBA" id="ARBA00022679"/>
    </source>
</evidence>
<dbReference type="CDD" id="cd00564">
    <property type="entry name" value="TMP_TenI"/>
    <property type="match status" value="1"/>
</dbReference>
<comment type="cofactor">
    <cofactor evidence="10">
        <name>Mg(2+)</name>
        <dbReference type="ChEBI" id="CHEBI:18420"/>
    </cofactor>
    <text evidence="10">Binds 1 Mg(2+) ion per subunit.</text>
</comment>
<evidence type="ECO:0000256" key="9">
    <source>
        <dbReference type="ARBA" id="ARBA00047883"/>
    </source>
</evidence>
<keyword evidence="3 10" id="KW-0808">Transferase</keyword>
<gene>
    <name evidence="10 14" type="primary">thiE</name>
    <name evidence="14" type="ORF">P7M15_08130</name>
</gene>
<evidence type="ECO:0000256" key="1">
    <source>
        <dbReference type="ARBA" id="ARBA00003814"/>
    </source>
</evidence>
<comment type="pathway">
    <text evidence="2 10 12">Cofactor biosynthesis; thiamine diphosphate biosynthesis; thiamine phosphate from 4-amino-2-methyl-5-diphosphomethylpyrimidine and 4-methyl-5-(2-phosphoethyl)-thiazole: step 1/1.</text>
</comment>